<evidence type="ECO:0000256" key="2">
    <source>
        <dbReference type="SAM" id="SignalP"/>
    </source>
</evidence>
<organism evidence="3 4">
    <name type="scientific">Gracilibacillus ureilyticus</name>
    <dbReference type="NCBI Taxonomy" id="531814"/>
    <lineage>
        <taxon>Bacteria</taxon>
        <taxon>Bacillati</taxon>
        <taxon>Bacillota</taxon>
        <taxon>Bacilli</taxon>
        <taxon>Bacillales</taxon>
        <taxon>Bacillaceae</taxon>
        <taxon>Gracilibacillus</taxon>
    </lineage>
</organism>
<keyword evidence="3" id="KW-0449">Lipoprotein</keyword>
<evidence type="ECO:0000313" key="4">
    <source>
        <dbReference type="Proteomes" id="UP000199687"/>
    </source>
</evidence>
<dbReference type="EMBL" id="FOGL01000014">
    <property type="protein sequence ID" value="SER98202.1"/>
    <property type="molecule type" value="Genomic_DNA"/>
</dbReference>
<keyword evidence="4" id="KW-1185">Reference proteome</keyword>
<dbReference type="RefSeq" id="WP_089742008.1">
    <property type="nucleotide sequence ID" value="NZ_FOGL01000014.1"/>
</dbReference>
<gene>
    <name evidence="3" type="ORF">SAMN04487944_11470</name>
</gene>
<protein>
    <submittedName>
        <fullName evidence="3">Sporulation lipoprotein YhcN/YlaJ (Spore_YhcN_YlaJ)</fullName>
    </submittedName>
</protein>
<dbReference type="Proteomes" id="UP000199687">
    <property type="component" value="Unassembled WGS sequence"/>
</dbReference>
<name>A0A1H9TM46_9BACI</name>
<reference evidence="3 4" key="1">
    <citation type="submission" date="2016-10" db="EMBL/GenBank/DDBJ databases">
        <authorList>
            <person name="de Groot N.N."/>
        </authorList>
    </citation>
    <scope>NUCLEOTIDE SEQUENCE [LARGE SCALE GENOMIC DNA]</scope>
    <source>
        <strain evidence="3 4">CGMCC 1.7727</strain>
    </source>
</reference>
<dbReference type="OrthoDB" id="2974464at2"/>
<evidence type="ECO:0000313" key="3">
    <source>
        <dbReference type="EMBL" id="SER98202.1"/>
    </source>
</evidence>
<dbReference type="PROSITE" id="PS51257">
    <property type="entry name" value="PROKAR_LIPOPROTEIN"/>
    <property type="match status" value="1"/>
</dbReference>
<keyword evidence="2" id="KW-0732">Signal</keyword>
<dbReference type="AlphaFoldDB" id="A0A1H9TM46"/>
<proteinExistence type="predicted"/>
<feature type="signal peptide" evidence="2">
    <location>
        <begin position="1"/>
        <end position="22"/>
    </location>
</feature>
<sequence length="150" mass="17358">MNLKAFLFTTIVFFSILTGCNAENNESNGTSTSQPKQISTETNSTFSLPSVAQEVMDEQENKMVKYRAVQTKKDLFIAVQLTSINQMNEQDIAKKIQKKIKKKMKDKEVNVTSDTKFLMELEKLQRKEKIDQKEIEKKVKDMKKLLKEQT</sequence>
<evidence type="ECO:0000256" key="1">
    <source>
        <dbReference type="SAM" id="MobiDB-lite"/>
    </source>
</evidence>
<feature type="region of interest" description="Disordered" evidence="1">
    <location>
        <begin position="25"/>
        <end position="44"/>
    </location>
</feature>
<feature type="chain" id="PRO_5011692275" evidence="2">
    <location>
        <begin position="23"/>
        <end position="150"/>
    </location>
</feature>
<dbReference type="STRING" id="531814.SAMN04487944_11470"/>
<accession>A0A1H9TM46</accession>